<dbReference type="AlphaFoldDB" id="A0AAV7X4D2"/>
<evidence type="ECO:0008006" key="4">
    <source>
        <dbReference type="Google" id="ProtNLM"/>
    </source>
</evidence>
<dbReference type="GO" id="GO:0005507">
    <property type="term" value="F:copper ion binding"/>
    <property type="evidence" value="ECO:0007669"/>
    <property type="project" value="TreeGrafter"/>
</dbReference>
<evidence type="ECO:0000313" key="2">
    <source>
        <dbReference type="EMBL" id="KAJ1520779.1"/>
    </source>
</evidence>
<reference evidence="2" key="1">
    <citation type="submission" date="2022-12" db="EMBL/GenBank/DDBJ databases">
        <title>Chromosome-level genome assembly of the bean flower thrips Megalurothrips usitatus.</title>
        <authorList>
            <person name="Ma L."/>
            <person name="Liu Q."/>
            <person name="Li H."/>
            <person name="Cai W."/>
        </authorList>
    </citation>
    <scope>NUCLEOTIDE SEQUENCE</scope>
    <source>
        <strain evidence="2">Cailab_2022a</strain>
    </source>
</reference>
<dbReference type="InterPro" id="IPR015867">
    <property type="entry name" value="N-reg_PII/ATP_PRibTrfase_C"/>
</dbReference>
<accession>A0AAV7X4D2</accession>
<comment type="caution">
    <text evidence="2">The sequence shown here is derived from an EMBL/GenBank/DDBJ whole genome shotgun (WGS) entry which is preliminary data.</text>
</comment>
<comment type="similarity">
    <text evidence="1">Belongs to the CutA family.</text>
</comment>
<dbReference type="SUPFAM" id="SSF54913">
    <property type="entry name" value="GlnB-like"/>
    <property type="match status" value="1"/>
</dbReference>
<organism evidence="2 3">
    <name type="scientific">Megalurothrips usitatus</name>
    <name type="common">bean blossom thrips</name>
    <dbReference type="NCBI Taxonomy" id="439358"/>
    <lineage>
        <taxon>Eukaryota</taxon>
        <taxon>Metazoa</taxon>
        <taxon>Ecdysozoa</taxon>
        <taxon>Arthropoda</taxon>
        <taxon>Hexapoda</taxon>
        <taxon>Insecta</taxon>
        <taxon>Pterygota</taxon>
        <taxon>Neoptera</taxon>
        <taxon>Paraneoptera</taxon>
        <taxon>Thysanoptera</taxon>
        <taxon>Terebrantia</taxon>
        <taxon>Thripoidea</taxon>
        <taxon>Thripidae</taxon>
        <taxon>Megalurothrips</taxon>
    </lineage>
</organism>
<protein>
    <recommendedName>
        <fullName evidence="4">Protein CutA homolog</fullName>
    </recommendedName>
</protein>
<dbReference type="Gene3D" id="3.30.70.120">
    <property type="match status" value="1"/>
</dbReference>
<dbReference type="InterPro" id="IPR004323">
    <property type="entry name" value="Ion_tolerance_CutA"/>
</dbReference>
<dbReference type="Pfam" id="PF03091">
    <property type="entry name" value="CutA1"/>
    <property type="match status" value="1"/>
</dbReference>
<keyword evidence="3" id="KW-1185">Reference proteome</keyword>
<gene>
    <name evidence="2" type="ORF">ONE63_003873</name>
</gene>
<dbReference type="GO" id="GO:0010038">
    <property type="term" value="P:response to metal ion"/>
    <property type="evidence" value="ECO:0007669"/>
    <property type="project" value="InterPro"/>
</dbReference>
<proteinExistence type="inferred from homology"/>
<sequence length="152" mass="16453">MALLNFSRCGLSLGQYSVVIGAIGVAVLTQGISKSFPKMASSYVAGSSSVAYVTAPSEDVAKKLAHSLVHQKMAACVNIIPKVTSVYEWEGKINEDSEVLMMIKTRSSCISDIVQLIKKEHPYDCPEIISLPIEAGSDQYLKWVEESVTAPK</sequence>
<evidence type="ECO:0000256" key="1">
    <source>
        <dbReference type="ARBA" id="ARBA00010169"/>
    </source>
</evidence>
<evidence type="ECO:0000313" key="3">
    <source>
        <dbReference type="Proteomes" id="UP001075354"/>
    </source>
</evidence>
<dbReference type="PANTHER" id="PTHR23419:SF8">
    <property type="entry name" value="FI09726P"/>
    <property type="match status" value="1"/>
</dbReference>
<name>A0AAV7X4D2_9NEOP</name>
<dbReference type="InterPro" id="IPR011322">
    <property type="entry name" value="N-reg_PII-like_a/b"/>
</dbReference>
<dbReference type="EMBL" id="JAPTSV010000014">
    <property type="protein sequence ID" value="KAJ1520779.1"/>
    <property type="molecule type" value="Genomic_DNA"/>
</dbReference>
<dbReference type="PANTHER" id="PTHR23419">
    <property type="entry name" value="DIVALENT CATION TOLERANCE CUTA-RELATED"/>
    <property type="match status" value="1"/>
</dbReference>
<dbReference type="Proteomes" id="UP001075354">
    <property type="component" value="Chromosome 14"/>
</dbReference>